<keyword evidence="3" id="KW-1185">Reference proteome</keyword>
<accession>A0A023DDI6</accession>
<evidence type="ECO:0000259" key="1">
    <source>
        <dbReference type="Pfam" id="PF03235"/>
    </source>
</evidence>
<dbReference type="Proteomes" id="UP000023561">
    <property type="component" value="Unassembled WGS sequence"/>
</dbReference>
<dbReference type="EMBL" id="BAWO01000018">
    <property type="protein sequence ID" value="GAJ39374.1"/>
    <property type="molecule type" value="Genomic_DNA"/>
</dbReference>
<protein>
    <recommendedName>
        <fullName evidence="1">GmrSD restriction endonucleases N-terminal domain-containing protein</fullName>
    </recommendedName>
</protein>
<evidence type="ECO:0000313" key="3">
    <source>
        <dbReference type="Proteomes" id="UP000023561"/>
    </source>
</evidence>
<evidence type="ECO:0000313" key="2">
    <source>
        <dbReference type="EMBL" id="GAJ39374.1"/>
    </source>
</evidence>
<organism evidence="2 3">
    <name type="scientific">Parageobacillus caldoxylosilyticus NBRC 107762</name>
    <dbReference type="NCBI Taxonomy" id="1220594"/>
    <lineage>
        <taxon>Bacteria</taxon>
        <taxon>Bacillati</taxon>
        <taxon>Bacillota</taxon>
        <taxon>Bacilli</taxon>
        <taxon>Bacillales</taxon>
        <taxon>Anoxybacillaceae</taxon>
        <taxon>Saccharococcus</taxon>
    </lineage>
</organism>
<dbReference type="InterPro" id="IPR004919">
    <property type="entry name" value="GmrSD_N"/>
</dbReference>
<name>A0A023DDI6_9BACL</name>
<dbReference type="PANTHER" id="PTHR37292">
    <property type="entry name" value="VNG6097C"/>
    <property type="match status" value="1"/>
</dbReference>
<dbReference type="PANTHER" id="PTHR37292:SF2">
    <property type="entry name" value="DUF262 DOMAIN-CONTAINING PROTEIN"/>
    <property type="match status" value="1"/>
</dbReference>
<sequence>MDINKALDPTIDREEAIVSLPEDKKIRNFRGEIIEDYSTIEKECKAELLPLSLVFDFSALTNWQMHYFQIDANAMRERMSKWNELLQQVIQRFQQYQVPLILLRKENPKEAVCQVFEKVNTGGVSLTAFELLTATYAAEDFNLRQDWSSRLKRIRKFKVLESVENTDFLQTVTLLATYSRKKQNPDVAVSCKRKDVLRLPLSDYQTWAEVATQGFEKAAKFLYSQKIFSARDLPYRTQLVPLAAIFSVLGDLADNDGVRSKLAQWYWCGVLGELYGSAVETRFARDLQEVLAWIDGVGTPSTIQDANFSPSRLLTLRTRNSAAYKGISALLLREGALDFRSGETIDLQMYFDERIDIHHIFPRAYCQERGIDSRKCDCIVNKTPLSAKTNRMIGGKPPSAYLERLQKTAGITEERMKEILNSHVINYEAMKLNDFETFFNLRYNALLDRIEKAMGKQINRDHTLDDIISLDEIEDGMESSDIEV</sequence>
<dbReference type="AlphaFoldDB" id="A0A023DDI6"/>
<reference evidence="2 3" key="1">
    <citation type="submission" date="2014-04" db="EMBL/GenBank/DDBJ databases">
        <title>Whole genome shotgun sequence of Geobacillus caldoxylosilyticus NBRC 107762.</title>
        <authorList>
            <person name="Hosoyama A."/>
            <person name="Hosoyama Y."/>
            <person name="Katano-Makiyama Y."/>
            <person name="Tsuchikane K."/>
            <person name="Ohji S."/>
            <person name="Ichikawa N."/>
            <person name="Yamazoe A."/>
            <person name="Fujita N."/>
        </authorList>
    </citation>
    <scope>NUCLEOTIDE SEQUENCE [LARGE SCALE GENOMIC DNA]</scope>
    <source>
        <strain evidence="2 3">NBRC 107762</strain>
    </source>
</reference>
<proteinExistence type="predicted"/>
<feature type="domain" description="GmrSD restriction endonucleases N-terminal" evidence="1">
    <location>
        <begin position="27"/>
        <end position="136"/>
    </location>
</feature>
<gene>
    <name evidence="2" type="ORF">GCA01S_018_00260</name>
</gene>
<dbReference type="Pfam" id="PF03235">
    <property type="entry name" value="GmrSD_N"/>
    <property type="match status" value="1"/>
</dbReference>
<comment type="caution">
    <text evidence="2">The sequence shown here is derived from an EMBL/GenBank/DDBJ whole genome shotgun (WGS) entry which is preliminary data.</text>
</comment>